<dbReference type="RefSeq" id="WP_079704060.1">
    <property type="nucleotide sequence ID" value="NZ_FUYR01000007.1"/>
</dbReference>
<keyword evidence="2" id="KW-1185">Reference proteome</keyword>
<dbReference type="Proteomes" id="UP000189981">
    <property type="component" value="Unassembled WGS sequence"/>
</dbReference>
<name>A0A1T5FAX3_9SPHI</name>
<dbReference type="STRING" id="572036.SAMN05661099_3562"/>
<dbReference type="SUPFAM" id="SSF53756">
    <property type="entry name" value="UDP-Glycosyltransferase/glycogen phosphorylase"/>
    <property type="match status" value="1"/>
</dbReference>
<organism evidence="1 2">
    <name type="scientific">Daejeonella lutea</name>
    <dbReference type="NCBI Taxonomy" id="572036"/>
    <lineage>
        <taxon>Bacteria</taxon>
        <taxon>Pseudomonadati</taxon>
        <taxon>Bacteroidota</taxon>
        <taxon>Sphingobacteriia</taxon>
        <taxon>Sphingobacteriales</taxon>
        <taxon>Sphingobacteriaceae</taxon>
        <taxon>Daejeonella</taxon>
    </lineage>
</organism>
<dbReference type="Gene3D" id="3.40.50.2000">
    <property type="entry name" value="Glycogen Phosphorylase B"/>
    <property type="match status" value="2"/>
</dbReference>
<reference evidence="2" key="1">
    <citation type="submission" date="2017-02" db="EMBL/GenBank/DDBJ databases">
        <authorList>
            <person name="Varghese N."/>
            <person name="Submissions S."/>
        </authorList>
    </citation>
    <scope>NUCLEOTIDE SEQUENCE [LARGE SCALE GENOMIC DNA]</scope>
    <source>
        <strain evidence="2">DSM 22385</strain>
    </source>
</reference>
<evidence type="ECO:0000313" key="1">
    <source>
        <dbReference type="EMBL" id="SKB93323.1"/>
    </source>
</evidence>
<evidence type="ECO:0000313" key="2">
    <source>
        <dbReference type="Proteomes" id="UP000189981"/>
    </source>
</evidence>
<dbReference type="OrthoDB" id="835003at2"/>
<dbReference type="AlphaFoldDB" id="A0A1T5FAX3"/>
<sequence length="357" mass="41056">MSEKNVLVVSRTPWYETPRLRHQIARMMRDNGYNVHYLETIFGRKPKSVVSDPGIYVYRVSEAFHHQLKPFVFQDRLAAVILKVQLKKMFAEIKFDIIFNFNYDFDFLGSVFHAPVISVINDDFIASASPWMRHSVKKKLAATCKRSGAVLSVSYSLEKQLKQLSDKSDLFLPWSADSYSKPPEGLNRQVVLYFGFISRIDTKILDVLCERNIKVRFIGPVLGDGVKIKHKYERFDNVEFLAARPLSEVDFDDVCCSVALYDLNDATTLPITASNRLFQLLSKGIPLVYPNMPNLIEAPDTVIRKCSLPESFPDAIDYFKTNFDLVQEDIRSFLLRHTEGQRFSFINSLITRLTSKN</sequence>
<dbReference type="EMBL" id="FUYR01000007">
    <property type="protein sequence ID" value="SKB93323.1"/>
    <property type="molecule type" value="Genomic_DNA"/>
</dbReference>
<protein>
    <submittedName>
        <fullName evidence="1">Uncharacterized protein</fullName>
    </submittedName>
</protein>
<proteinExistence type="predicted"/>
<gene>
    <name evidence="1" type="ORF">SAMN05661099_3562</name>
</gene>
<accession>A0A1T5FAX3</accession>